<keyword evidence="8" id="KW-1278">Translocase</keyword>
<feature type="transmembrane region" description="Helical" evidence="19">
    <location>
        <begin position="86"/>
        <end position="110"/>
    </location>
</feature>
<dbReference type="Pfam" id="PF00116">
    <property type="entry name" value="COX2"/>
    <property type="match status" value="1"/>
</dbReference>
<feature type="transmembrane region" description="Helical" evidence="19">
    <location>
        <begin position="48"/>
        <end position="66"/>
    </location>
</feature>
<evidence type="ECO:0000256" key="7">
    <source>
        <dbReference type="ARBA" id="ARBA00022723"/>
    </source>
</evidence>
<dbReference type="GO" id="GO:0016491">
    <property type="term" value="F:oxidoreductase activity"/>
    <property type="evidence" value="ECO:0007669"/>
    <property type="project" value="UniProtKB-KW"/>
</dbReference>
<dbReference type="InterPro" id="IPR036257">
    <property type="entry name" value="Cyt_c_oxidase_su2_TM_sf"/>
</dbReference>
<dbReference type="PANTHER" id="PTHR22888:SF9">
    <property type="entry name" value="CYTOCHROME C OXIDASE SUBUNIT 2"/>
    <property type="match status" value="1"/>
</dbReference>
<dbReference type="NCBIfam" id="TIGR02866">
    <property type="entry name" value="CoxB"/>
    <property type="match status" value="1"/>
</dbReference>
<comment type="cofactor">
    <cofactor evidence="17">
        <name>Cu cation</name>
        <dbReference type="ChEBI" id="CHEBI:23378"/>
    </cofactor>
    <text evidence="17">Binds a copper A center.</text>
</comment>
<evidence type="ECO:0000256" key="6">
    <source>
        <dbReference type="ARBA" id="ARBA00022692"/>
    </source>
</evidence>
<dbReference type="InterPro" id="IPR002429">
    <property type="entry name" value="CcO_II-like_C"/>
</dbReference>
<dbReference type="GO" id="GO:0042773">
    <property type="term" value="P:ATP synthesis coupled electron transport"/>
    <property type="evidence" value="ECO:0007669"/>
    <property type="project" value="TreeGrafter"/>
</dbReference>
<comment type="caution">
    <text evidence="23">The sequence shown here is derived from an EMBL/GenBank/DDBJ whole genome shotgun (WGS) entry which is preliminary data.</text>
</comment>
<name>A0A5C6BP00_9PLAN</name>
<dbReference type="PROSITE" id="PS50857">
    <property type="entry name" value="COX2_CUA"/>
    <property type="match status" value="1"/>
</dbReference>
<evidence type="ECO:0000256" key="10">
    <source>
        <dbReference type="ARBA" id="ARBA00022989"/>
    </source>
</evidence>
<comment type="similarity">
    <text evidence="2 16">Belongs to the cytochrome c oxidase subunit 2 family.</text>
</comment>
<evidence type="ECO:0000256" key="17">
    <source>
        <dbReference type="RuleBase" id="RU004024"/>
    </source>
</evidence>
<feature type="domain" description="Cytochrome oxidase subunit II transmembrane region profile" evidence="21">
    <location>
        <begin position="64"/>
        <end position="164"/>
    </location>
</feature>
<dbReference type="GO" id="GO:0005886">
    <property type="term" value="C:plasma membrane"/>
    <property type="evidence" value="ECO:0007669"/>
    <property type="project" value="UniProtKB-SubCell"/>
</dbReference>
<sequence length="384" mass="42876">MKDRPVAQDGIQSQRSHGRIEPDDARRTCAAGLLMTAKLPSRIVIRSLRRVLLTAMALLGTANVLLAESTSIFDTASYNSEKISEIFLLVLAITGLIFVLVFSAIAVFVVRFRARRSETEDEPEPPQIYGSWPIEIAWTIAPLLIIFVLFLVVVRSVNEQRPTQAPGDAVQVRVIGNQWWWSFEYPELGFITANELHVPLDDTEDPSSVFMQLESADVAHSFWVPRLAGKTDLIPNRINTMWFTPNETGVYYGQCAEYCGTQHSKMLLRVIVETPSEFAAWVENEKKPAVNDPAVADGRALFLEHSCASCHTIRGTNARGTFGPDLTHLMSRQTIGAGAAENNHDNLITWITNPHVFKTGCYMPEMKLTAENVKTVVSYLETLR</sequence>
<evidence type="ECO:0000256" key="13">
    <source>
        <dbReference type="ARBA" id="ARBA00023136"/>
    </source>
</evidence>
<dbReference type="PRINTS" id="PR01166">
    <property type="entry name" value="CYCOXIDASEII"/>
</dbReference>
<dbReference type="InterPro" id="IPR001505">
    <property type="entry name" value="Copper_CuA"/>
</dbReference>
<keyword evidence="10 19" id="KW-1133">Transmembrane helix</keyword>
<evidence type="ECO:0000256" key="1">
    <source>
        <dbReference type="ARBA" id="ARBA00004141"/>
    </source>
</evidence>
<accession>A0A5C6BP00</accession>
<dbReference type="Proteomes" id="UP000320735">
    <property type="component" value="Unassembled WGS sequence"/>
</dbReference>
<gene>
    <name evidence="23" type="primary">ctaC</name>
    <name evidence="23" type="ORF">CA54_23220</name>
</gene>
<keyword evidence="9 16" id="KW-0249">Electron transport</keyword>
<dbReference type="SUPFAM" id="SSF46626">
    <property type="entry name" value="Cytochrome c"/>
    <property type="match status" value="1"/>
</dbReference>
<keyword evidence="23" id="KW-0560">Oxidoreductase</keyword>
<dbReference type="InterPro" id="IPR036909">
    <property type="entry name" value="Cyt_c-like_dom_sf"/>
</dbReference>
<dbReference type="PROSITE" id="PS50999">
    <property type="entry name" value="COX2_TM"/>
    <property type="match status" value="1"/>
</dbReference>
<keyword evidence="4 15" id="KW-0349">Heme</keyword>
<evidence type="ECO:0000256" key="11">
    <source>
        <dbReference type="ARBA" id="ARBA00023004"/>
    </source>
</evidence>
<evidence type="ECO:0000259" key="22">
    <source>
        <dbReference type="PROSITE" id="PS51007"/>
    </source>
</evidence>
<dbReference type="Gene3D" id="1.10.287.90">
    <property type="match status" value="1"/>
</dbReference>
<keyword evidence="7 15" id="KW-0479">Metal-binding</keyword>
<dbReference type="InterPro" id="IPR008972">
    <property type="entry name" value="Cupredoxin"/>
</dbReference>
<dbReference type="PANTHER" id="PTHR22888">
    <property type="entry name" value="CYTOCHROME C OXIDASE, SUBUNIT II"/>
    <property type="match status" value="1"/>
</dbReference>
<evidence type="ECO:0000313" key="23">
    <source>
        <dbReference type="EMBL" id="TWU13487.1"/>
    </source>
</evidence>
<dbReference type="InterPro" id="IPR034236">
    <property type="entry name" value="CuRO_CcO_Caa3_II"/>
</dbReference>
<feature type="transmembrane region" description="Helical" evidence="19">
    <location>
        <begin position="136"/>
        <end position="154"/>
    </location>
</feature>
<dbReference type="InterPro" id="IPR009056">
    <property type="entry name" value="Cyt_c-like_dom"/>
</dbReference>
<comment type="subcellular location">
    <subcellularLocation>
        <location evidence="16">Cell membrane</location>
        <topology evidence="16">Multi-pass membrane protein</topology>
    </subcellularLocation>
    <subcellularLocation>
        <location evidence="1">Membrane</location>
        <topology evidence="1">Multi-pass membrane protein</topology>
    </subcellularLocation>
</comment>
<keyword evidence="5 16" id="KW-0679">Respiratory chain</keyword>
<dbReference type="SUPFAM" id="SSF81464">
    <property type="entry name" value="Cytochrome c oxidase subunit II-like, transmembrane region"/>
    <property type="match status" value="1"/>
</dbReference>
<evidence type="ECO:0000256" key="18">
    <source>
        <dbReference type="SAM" id="MobiDB-lite"/>
    </source>
</evidence>
<dbReference type="EC" id="7.1.1.9" evidence="17"/>
<evidence type="ECO:0000313" key="24">
    <source>
        <dbReference type="Proteomes" id="UP000320735"/>
    </source>
</evidence>
<comment type="function">
    <text evidence="14 17">Subunits I and II form the functional core of the enzyme complex. Electrons originating in cytochrome c are transferred via heme a and Cu(A) to the binuclear center formed by heme a3 and Cu(B).</text>
</comment>
<dbReference type="InterPro" id="IPR045187">
    <property type="entry name" value="CcO_II"/>
</dbReference>
<keyword evidence="13 19" id="KW-0472">Membrane</keyword>
<evidence type="ECO:0000259" key="21">
    <source>
        <dbReference type="PROSITE" id="PS50999"/>
    </source>
</evidence>
<dbReference type="PROSITE" id="PS00078">
    <property type="entry name" value="COX2"/>
    <property type="match status" value="1"/>
</dbReference>
<feature type="region of interest" description="Disordered" evidence="18">
    <location>
        <begin position="1"/>
        <end position="21"/>
    </location>
</feature>
<dbReference type="CDD" id="cd04213">
    <property type="entry name" value="CuRO_CcO_Caa3_II"/>
    <property type="match status" value="1"/>
</dbReference>
<protein>
    <recommendedName>
        <fullName evidence="17">Cytochrome c oxidase subunit 2</fullName>
        <ecNumber evidence="17">7.1.1.9</ecNumber>
    </recommendedName>
</protein>
<dbReference type="GO" id="GO:0005507">
    <property type="term" value="F:copper ion binding"/>
    <property type="evidence" value="ECO:0007669"/>
    <property type="project" value="InterPro"/>
</dbReference>
<dbReference type="RefSeq" id="WP_197532385.1">
    <property type="nucleotide sequence ID" value="NZ_SJPP01000001.1"/>
</dbReference>
<evidence type="ECO:0000256" key="12">
    <source>
        <dbReference type="ARBA" id="ARBA00023008"/>
    </source>
</evidence>
<dbReference type="EMBL" id="SJPP01000001">
    <property type="protein sequence ID" value="TWU13487.1"/>
    <property type="molecule type" value="Genomic_DNA"/>
</dbReference>
<evidence type="ECO:0000256" key="19">
    <source>
        <dbReference type="SAM" id="Phobius"/>
    </source>
</evidence>
<evidence type="ECO:0000256" key="5">
    <source>
        <dbReference type="ARBA" id="ARBA00022660"/>
    </source>
</evidence>
<evidence type="ECO:0000256" key="16">
    <source>
        <dbReference type="RuleBase" id="RU000456"/>
    </source>
</evidence>
<comment type="catalytic activity">
    <reaction evidence="17">
        <text>4 Fe(II)-[cytochrome c] + O2 + 8 H(+)(in) = 4 Fe(III)-[cytochrome c] + 2 H2O + 4 H(+)(out)</text>
        <dbReference type="Rhea" id="RHEA:11436"/>
        <dbReference type="Rhea" id="RHEA-COMP:10350"/>
        <dbReference type="Rhea" id="RHEA-COMP:14399"/>
        <dbReference type="ChEBI" id="CHEBI:15377"/>
        <dbReference type="ChEBI" id="CHEBI:15378"/>
        <dbReference type="ChEBI" id="CHEBI:15379"/>
        <dbReference type="ChEBI" id="CHEBI:29033"/>
        <dbReference type="ChEBI" id="CHEBI:29034"/>
        <dbReference type="EC" id="7.1.1.9"/>
    </reaction>
</comment>
<reference evidence="23 24" key="1">
    <citation type="submission" date="2019-02" db="EMBL/GenBank/DDBJ databases">
        <title>Deep-cultivation of Planctomycetes and their phenomic and genomic characterization uncovers novel biology.</title>
        <authorList>
            <person name="Wiegand S."/>
            <person name="Jogler M."/>
            <person name="Boedeker C."/>
            <person name="Pinto D."/>
            <person name="Vollmers J."/>
            <person name="Rivas-Marin E."/>
            <person name="Kohn T."/>
            <person name="Peeters S.H."/>
            <person name="Heuer A."/>
            <person name="Rast P."/>
            <person name="Oberbeckmann S."/>
            <person name="Bunk B."/>
            <person name="Jeske O."/>
            <person name="Meyerdierks A."/>
            <person name="Storesund J.E."/>
            <person name="Kallscheuer N."/>
            <person name="Luecker S."/>
            <person name="Lage O.M."/>
            <person name="Pohl T."/>
            <person name="Merkel B.J."/>
            <person name="Hornburger P."/>
            <person name="Mueller R.-W."/>
            <person name="Bruemmer F."/>
            <person name="Labrenz M."/>
            <person name="Spormann A.M."/>
            <person name="Op Den Camp H."/>
            <person name="Overmann J."/>
            <person name="Amann R."/>
            <person name="Jetten M.S.M."/>
            <person name="Mascher T."/>
            <person name="Medema M.H."/>
            <person name="Devos D.P."/>
            <person name="Kaster A.-K."/>
            <person name="Ovreas L."/>
            <person name="Rohde M."/>
            <person name="Galperin M.Y."/>
            <person name="Jogler C."/>
        </authorList>
    </citation>
    <scope>NUCLEOTIDE SEQUENCE [LARGE SCALE GENOMIC DNA]</scope>
    <source>
        <strain evidence="23 24">CA54</strain>
    </source>
</reference>
<dbReference type="Pfam" id="PF00034">
    <property type="entry name" value="Cytochrom_C"/>
    <property type="match status" value="1"/>
</dbReference>
<dbReference type="Pfam" id="PF02790">
    <property type="entry name" value="COX2_TM"/>
    <property type="match status" value="1"/>
</dbReference>
<organism evidence="23 24">
    <name type="scientific">Symmachiella macrocystis</name>
    <dbReference type="NCBI Taxonomy" id="2527985"/>
    <lineage>
        <taxon>Bacteria</taxon>
        <taxon>Pseudomonadati</taxon>
        <taxon>Planctomycetota</taxon>
        <taxon>Planctomycetia</taxon>
        <taxon>Planctomycetales</taxon>
        <taxon>Planctomycetaceae</taxon>
        <taxon>Symmachiella</taxon>
    </lineage>
</organism>
<keyword evidence="24" id="KW-1185">Reference proteome</keyword>
<evidence type="ECO:0000259" key="20">
    <source>
        <dbReference type="PROSITE" id="PS50857"/>
    </source>
</evidence>
<evidence type="ECO:0000256" key="14">
    <source>
        <dbReference type="ARBA" id="ARBA00024688"/>
    </source>
</evidence>
<evidence type="ECO:0000256" key="2">
    <source>
        <dbReference type="ARBA" id="ARBA00007866"/>
    </source>
</evidence>
<evidence type="ECO:0000256" key="4">
    <source>
        <dbReference type="ARBA" id="ARBA00022617"/>
    </source>
</evidence>
<dbReference type="GO" id="GO:0004129">
    <property type="term" value="F:cytochrome-c oxidase activity"/>
    <property type="evidence" value="ECO:0007669"/>
    <property type="project" value="UniProtKB-EC"/>
</dbReference>
<dbReference type="GO" id="GO:0020037">
    <property type="term" value="F:heme binding"/>
    <property type="evidence" value="ECO:0007669"/>
    <property type="project" value="InterPro"/>
</dbReference>
<evidence type="ECO:0000256" key="3">
    <source>
        <dbReference type="ARBA" id="ARBA00022448"/>
    </source>
</evidence>
<dbReference type="AlphaFoldDB" id="A0A5C6BP00"/>
<feature type="domain" description="Cytochrome oxidase subunit II copper A binding" evidence="20">
    <location>
        <begin position="167"/>
        <end position="284"/>
    </location>
</feature>
<evidence type="ECO:0000256" key="8">
    <source>
        <dbReference type="ARBA" id="ARBA00022967"/>
    </source>
</evidence>
<evidence type="ECO:0000256" key="9">
    <source>
        <dbReference type="ARBA" id="ARBA00022982"/>
    </source>
</evidence>
<evidence type="ECO:0000256" key="15">
    <source>
        <dbReference type="PROSITE-ProRule" id="PRU00433"/>
    </source>
</evidence>
<keyword evidence="3 16" id="KW-0813">Transport</keyword>
<dbReference type="Gene3D" id="2.60.40.420">
    <property type="entry name" value="Cupredoxins - blue copper proteins"/>
    <property type="match status" value="1"/>
</dbReference>
<feature type="domain" description="Cytochrome c" evidence="22">
    <location>
        <begin position="293"/>
        <end position="384"/>
    </location>
</feature>
<keyword evidence="11 15" id="KW-0408">Iron</keyword>
<keyword evidence="12 17" id="KW-0186">Copper</keyword>
<dbReference type="InterPro" id="IPR014222">
    <property type="entry name" value="Cyt_c_oxidase_su2"/>
</dbReference>
<proteinExistence type="inferred from homology"/>
<dbReference type="SUPFAM" id="SSF49503">
    <property type="entry name" value="Cupredoxins"/>
    <property type="match status" value="1"/>
</dbReference>
<keyword evidence="6 16" id="KW-0812">Transmembrane</keyword>
<dbReference type="InterPro" id="IPR011759">
    <property type="entry name" value="Cyt_c_oxidase_su2_TM_dom"/>
</dbReference>
<dbReference type="PROSITE" id="PS51007">
    <property type="entry name" value="CYTC"/>
    <property type="match status" value="1"/>
</dbReference>